<dbReference type="EMBL" id="RBWU01000004">
    <property type="protein sequence ID" value="RKS73546.1"/>
    <property type="molecule type" value="Genomic_DNA"/>
</dbReference>
<evidence type="ECO:0000256" key="3">
    <source>
        <dbReference type="ARBA" id="ARBA00035643"/>
    </source>
</evidence>
<dbReference type="AlphaFoldDB" id="A0A495QLZ7"/>
<proteinExistence type="inferred from homology"/>
<organism evidence="5 6">
    <name type="scientific">Actinomadura pelletieri DSM 43383</name>
    <dbReference type="NCBI Taxonomy" id="1120940"/>
    <lineage>
        <taxon>Bacteria</taxon>
        <taxon>Bacillati</taxon>
        <taxon>Actinomycetota</taxon>
        <taxon>Actinomycetes</taxon>
        <taxon>Streptosporangiales</taxon>
        <taxon>Thermomonosporaceae</taxon>
        <taxon>Actinomadura</taxon>
    </lineage>
</organism>
<dbReference type="RefSeq" id="WP_121436022.1">
    <property type="nucleotide sequence ID" value="NZ_RBWU01000004.1"/>
</dbReference>
<evidence type="ECO:0000313" key="6">
    <source>
        <dbReference type="Proteomes" id="UP000274601"/>
    </source>
</evidence>
<dbReference type="OrthoDB" id="3867411at2"/>
<dbReference type="InterPro" id="IPR009430">
    <property type="entry name" value="GvpL/GvpF"/>
</dbReference>
<dbReference type="PANTHER" id="PTHR36852:SF1">
    <property type="entry name" value="PROTEIN GVPL 2"/>
    <property type="match status" value="1"/>
</dbReference>
<dbReference type="PANTHER" id="PTHR36852">
    <property type="entry name" value="PROTEIN GVPL 2"/>
    <property type="match status" value="1"/>
</dbReference>
<evidence type="ECO:0000256" key="2">
    <source>
        <dbReference type="ARBA" id="ARBA00035108"/>
    </source>
</evidence>
<evidence type="ECO:0000313" key="5">
    <source>
        <dbReference type="EMBL" id="RKS73546.1"/>
    </source>
</evidence>
<keyword evidence="6" id="KW-1185">Reference proteome</keyword>
<name>A0A495QLZ7_9ACTN</name>
<reference evidence="5 6" key="1">
    <citation type="submission" date="2018-10" db="EMBL/GenBank/DDBJ databases">
        <title>Genomic Encyclopedia of Archaeal and Bacterial Type Strains, Phase II (KMG-II): from individual species to whole genera.</title>
        <authorList>
            <person name="Goeker M."/>
        </authorList>
    </citation>
    <scope>NUCLEOTIDE SEQUENCE [LARGE SCALE GENOMIC DNA]</scope>
    <source>
        <strain evidence="5 6">DSM 43383</strain>
    </source>
</reference>
<accession>A0A495QLZ7</accession>
<sequence length="279" mass="29860">MTTPTPGSASQPASQPASQSAAESGAASADGHGPQYVYGVTRSGAALPADVTGLDDHPVRLVDGGGACAAIVSDLPADRALGERADLIAHQRVLNALVEAGTVVLPFRFGSALTDTTAVEKELLADNIARFTEALDRLEGRVELRLKATYVQETVLREIMEAEPEIAELARRLREVPPDIADAVYYDRVRLGELIAQAVTRRRETDGQVLLEAAAPAAEAVSPKPPVREEDVLDASFLVATDRRAEFEEAVEELGRAHADRVRLRLVGPLPPYDFVPEV</sequence>
<dbReference type="Pfam" id="PF06386">
    <property type="entry name" value="GvpL_GvpF"/>
    <property type="match status" value="1"/>
</dbReference>
<protein>
    <submittedName>
        <fullName evidence="5">Gas vesicle protein GvpL/GvpF</fullName>
    </submittedName>
</protein>
<dbReference type="GO" id="GO:0031411">
    <property type="term" value="C:gas vesicle"/>
    <property type="evidence" value="ECO:0007669"/>
    <property type="project" value="UniProtKB-SubCell"/>
</dbReference>
<feature type="compositionally biased region" description="Low complexity" evidence="4">
    <location>
        <begin position="1"/>
        <end position="29"/>
    </location>
</feature>
<dbReference type="Proteomes" id="UP000274601">
    <property type="component" value="Unassembled WGS sequence"/>
</dbReference>
<dbReference type="GO" id="GO:0031412">
    <property type="term" value="P:gas vesicle organization"/>
    <property type="evidence" value="ECO:0007669"/>
    <property type="project" value="InterPro"/>
</dbReference>
<comment type="caution">
    <text evidence="5">The sequence shown here is derived from an EMBL/GenBank/DDBJ whole genome shotgun (WGS) entry which is preliminary data.</text>
</comment>
<evidence type="ECO:0000256" key="4">
    <source>
        <dbReference type="SAM" id="MobiDB-lite"/>
    </source>
</evidence>
<keyword evidence="1" id="KW-0304">Gas vesicle</keyword>
<gene>
    <name evidence="5" type="ORF">BZB76_4242</name>
</gene>
<feature type="region of interest" description="Disordered" evidence="4">
    <location>
        <begin position="1"/>
        <end position="30"/>
    </location>
</feature>
<comment type="similarity">
    <text evidence="3">Belongs to the gas vesicle GvpF/GvpL family.</text>
</comment>
<comment type="subcellular location">
    <subcellularLocation>
        <location evidence="2">Gas vesicle</location>
    </subcellularLocation>
</comment>
<evidence type="ECO:0000256" key="1">
    <source>
        <dbReference type="ARBA" id="ARBA00022987"/>
    </source>
</evidence>